<dbReference type="InterPro" id="IPR052032">
    <property type="entry name" value="ATP-dep_AA_Ligase"/>
</dbReference>
<dbReference type="GO" id="GO:0016874">
    <property type="term" value="F:ligase activity"/>
    <property type="evidence" value="ECO:0007669"/>
    <property type="project" value="UniProtKB-KW"/>
</dbReference>
<dbReference type="SUPFAM" id="SSF56059">
    <property type="entry name" value="Glutathione synthetase ATP-binding domain-like"/>
    <property type="match status" value="1"/>
</dbReference>
<evidence type="ECO:0000256" key="2">
    <source>
        <dbReference type="ARBA" id="ARBA00022741"/>
    </source>
</evidence>
<name>A0A7J0D707_STRMI</name>
<dbReference type="EMBL" id="BLWD01000003">
    <property type="protein sequence ID" value="GFN09855.1"/>
    <property type="molecule type" value="Genomic_DNA"/>
</dbReference>
<organism evidence="7 8">
    <name type="scientific">Streptomyces microflavus</name>
    <name type="common">Streptomyces lipmanii</name>
    <dbReference type="NCBI Taxonomy" id="1919"/>
    <lineage>
        <taxon>Bacteria</taxon>
        <taxon>Bacillati</taxon>
        <taxon>Actinomycetota</taxon>
        <taxon>Actinomycetes</taxon>
        <taxon>Kitasatosporales</taxon>
        <taxon>Streptomycetaceae</taxon>
        <taxon>Streptomyces</taxon>
    </lineage>
</organism>
<dbReference type="AlphaFoldDB" id="A0A7J0D707"/>
<evidence type="ECO:0000313" key="7">
    <source>
        <dbReference type="EMBL" id="GFN09855.1"/>
    </source>
</evidence>
<keyword evidence="2 4" id="KW-0547">Nucleotide-binding</keyword>
<feature type="region of interest" description="Disordered" evidence="5">
    <location>
        <begin position="325"/>
        <end position="357"/>
    </location>
</feature>
<keyword evidence="1" id="KW-0436">Ligase</keyword>
<dbReference type="GO" id="GO:0046872">
    <property type="term" value="F:metal ion binding"/>
    <property type="evidence" value="ECO:0007669"/>
    <property type="project" value="InterPro"/>
</dbReference>
<dbReference type="GO" id="GO:0005524">
    <property type="term" value="F:ATP binding"/>
    <property type="evidence" value="ECO:0007669"/>
    <property type="project" value="UniProtKB-UniRule"/>
</dbReference>
<dbReference type="PANTHER" id="PTHR43585:SF2">
    <property type="entry name" value="ATP-GRASP ENZYME FSQD"/>
    <property type="match status" value="1"/>
</dbReference>
<proteinExistence type="predicted"/>
<keyword evidence="3 4" id="KW-0067">ATP-binding</keyword>
<evidence type="ECO:0000256" key="5">
    <source>
        <dbReference type="SAM" id="MobiDB-lite"/>
    </source>
</evidence>
<accession>A0A7J0D707</accession>
<evidence type="ECO:0000313" key="8">
    <source>
        <dbReference type="Proteomes" id="UP000498740"/>
    </source>
</evidence>
<evidence type="ECO:0000256" key="1">
    <source>
        <dbReference type="ARBA" id="ARBA00022598"/>
    </source>
</evidence>
<dbReference type="Gene3D" id="3.40.50.20">
    <property type="match status" value="1"/>
</dbReference>
<dbReference type="PANTHER" id="PTHR43585">
    <property type="entry name" value="FUMIPYRROLE BIOSYNTHESIS PROTEIN C"/>
    <property type="match status" value="1"/>
</dbReference>
<dbReference type="Gene3D" id="3.30.470.20">
    <property type="entry name" value="ATP-grasp fold, B domain"/>
    <property type="match status" value="1"/>
</dbReference>
<feature type="domain" description="ATP-grasp" evidence="6">
    <location>
        <begin position="115"/>
        <end position="315"/>
    </location>
</feature>
<comment type="caution">
    <text evidence="7">The sequence shown here is derived from an EMBL/GenBank/DDBJ whole genome shotgun (WGS) entry which is preliminary data.</text>
</comment>
<sequence length="357" mass="38134">MPTVLLLSRQPLTARPLQQWLDHPQDAVLITTPKAVDGAEEVLAASFPRHRLVDDYHGWATEELAEAAARAYGVSLVASTSESDVLRAARLRARLGLPGQDVASAIAYRDKVVMKECAQAAGVRVPAFAAVDSPQDLLDFVDTNGLPVVVKPRAGAGAEGVAFLREPADITDFFARERGSAVPYLPGQWMVESLAHGDFHHVDGIMQDGRVVHSWPARYTGGLAERVRENLHTGSILLAPDEATTHTLQRMTADVIAALPPAPHPLAFHLEAWVGPDGIPVLCEIASRAGGSLIGDQYIRAFGVHLAREGLRAQCGLPLTLTTQPAAPSRSVGHVLLPPATVSSSPRPTHARSPTRS</sequence>
<evidence type="ECO:0000256" key="4">
    <source>
        <dbReference type="PROSITE-ProRule" id="PRU00409"/>
    </source>
</evidence>
<gene>
    <name evidence="7" type="ORF">Smic_84110</name>
</gene>
<dbReference type="Gene3D" id="3.30.1490.20">
    <property type="entry name" value="ATP-grasp fold, A domain"/>
    <property type="match status" value="1"/>
</dbReference>
<dbReference type="PROSITE" id="PS50975">
    <property type="entry name" value="ATP_GRASP"/>
    <property type="match status" value="1"/>
</dbReference>
<reference evidence="7 8" key="1">
    <citation type="submission" date="2020-05" db="EMBL/GenBank/DDBJ databases">
        <title>Whole genome shotgun sequence of Streptomyces microflavus NBRC 13062.</title>
        <authorList>
            <person name="Komaki H."/>
            <person name="Tamura T."/>
        </authorList>
    </citation>
    <scope>NUCLEOTIDE SEQUENCE [LARGE SCALE GENOMIC DNA]</scope>
    <source>
        <strain evidence="7 8">NBRC 13062</strain>
    </source>
</reference>
<dbReference type="Proteomes" id="UP000498740">
    <property type="component" value="Unassembled WGS sequence"/>
</dbReference>
<dbReference type="Pfam" id="PF02786">
    <property type="entry name" value="CPSase_L_D2"/>
    <property type="match status" value="1"/>
</dbReference>
<dbReference type="InterPro" id="IPR011761">
    <property type="entry name" value="ATP-grasp"/>
</dbReference>
<protein>
    <recommendedName>
        <fullName evidence="6">ATP-grasp domain-containing protein</fullName>
    </recommendedName>
</protein>
<dbReference type="InterPro" id="IPR005479">
    <property type="entry name" value="CPAse_ATP-bd"/>
</dbReference>
<evidence type="ECO:0000256" key="3">
    <source>
        <dbReference type="ARBA" id="ARBA00022840"/>
    </source>
</evidence>
<evidence type="ECO:0000259" key="6">
    <source>
        <dbReference type="PROSITE" id="PS50975"/>
    </source>
</evidence>
<dbReference type="InterPro" id="IPR013815">
    <property type="entry name" value="ATP_grasp_subdomain_1"/>
</dbReference>